<comment type="caution">
    <text evidence="2">The sequence shown here is derived from an EMBL/GenBank/DDBJ whole genome shotgun (WGS) entry which is preliminary data.</text>
</comment>
<evidence type="ECO:0000256" key="1">
    <source>
        <dbReference type="SAM" id="MobiDB-lite"/>
    </source>
</evidence>
<name>A0A8H6I008_9AGAR</name>
<gene>
    <name evidence="2" type="ORF">DFP72DRAFT_846717</name>
</gene>
<evidence type="ECO:0000313" key="2">
    <source>
        <dbReference type="EMBL" id="KAF6756403.1"/>
    </source>
</evidence>
<feature type="region of interest" description="Disordered" evidence="1">
    <location>
        <begin position="33"/>
        <end position="73"/>
    </location>
</feature>
<dbReference type="Proteomes" id="UP000521943">
    <property type="component" value="Unassembled WGS sequence"/>
</dbReference>
<organism evidence="2 3">
    <name type="scientific">Ephemerocybe angulata</name>
    <dbReference type="NCBI Taxonomy" id="980116"/>
    <lineage>
        <taxon>Eukaryota</taxon>
        <taxon>Fungi</taxon>
        <taxon>Dikarya</taxon>
        <taxon>Basidiomycota</taxon>
        <taxon>Agaricomycotina</taxon>
        <taxon>Agaricomycetes</taxon>
        <taxon>Agaricomycetidae</taxon>
        <taxon>Agaricales</taxon>
        <taxon>Agaricineae</taxon>
        <taxon>Psathyrellaceae</taxon>
        <taxon>Ephemerocybe</taxon>
    </lineage>
</organism>
<protein>
    <submittedName>
        <fullName evidence="2">Uncharacterized protein</fullName>
    </submittedName>
</protein>
<dbReference type="EMBL" id="JACGCI010000026">
    <property type="protein sequence ID" value="KAF6756403.1"/>
    <property type="molecule type" value="Genomic_DNA"/>
</dbReference>
<dbReference type="AlphaFoldDB" id="A0A8H6I008"/>
<reference evidence="2 3" key="1">
    <citation type="submission" date="2020-07" db="EMBL/GenBank/DDBJ databases">
        <title>Comparative genomics of pyrophilous fungi reveals a link between fire events and developmental genes.</title>
        <authorList>
            <consortium name="DOE Joint Genome Institute"/>
            <person name="Steindorff A.S."/>
            <person name="Carver A."/>
            <person name="Calhoun S."/>
            <person name="Stillman K."/>
            <person name="Liu H."/>
            <person name="Lipzen A."/>
            <person name="Pangilinan J."/>
            <person name="Labutti K."/>
            <person name="Bruns T.D."/>
            <person name="Grigoriev I.V."/>
        </authorList>
    </citation>
    <scope>NUCLEOTIDE SEQUENCE [LARGE SCALE GENOMIC DNA]</scope>
    <source>
        <strain evidence="2 3">CBS 144469</strain>
    </source>
</reference>
<sequence>MNRGRRGDIDHAISPTARKAPFIDLESLRTLNSHKPISMEGKPERTRSDVGQTGNGEPASNNRRRISTSRRGPGTLLVGFDGYLRGGRCSDLTALTSARMRHWVVIVILPVSDSPHGYCPAMGQPGPALLTEIDTLHSTNAGIRTERGVLPGQRDQNEMNAGAAGGWGAAPCASGARVRPDYSKKWGYWPGDVAANTDAGHSGCWSGGREGGATVPMPSNPEQALCSHPYQCPKDAELTPYRSTSSKPPSQPSLVLTVPPSSHLAGLQPHFQPFWCKERIQKGVAAAGYS</sequence>
<keyword evidence="3" id="KW-1185">Reference proteome</keyword>
<proteinExistence type="predicted"/>
<evidence type="ECO:0000313" key="3">
    <source>
        <dbReference type="Proteomes" id="UP000521943"/>
    </source>
</evidence>
<accession>A0A8H6I008</accession>